<dbReference type="RefSeq" id="XP_022150961.1">
    <property type="nucleotide sequence ID" value="XM_022295269.1"/>
</dbReference>
<evidence type="ECO:0000313" key="4">
    <source>
        <dbReference type="RefSeq" id="XP_022150959.1"/>
    </source>
</evidence>
<dbReference type="PROSITE" id="PS50005">
    <property type="entry name" value="TPR"/>
    <property type="match status" value="1"/>
</dbReference>
<dbReference type="SUPFAM" id="SSF48452">
    <property type="entry name" value="TPR-like"/>
    <property type="match status" value="1"/>
</dbReference>
<evidence type="ECO:0000313" key="5">
    <source>
        <dbReference type="RefSeq" id="XP_022150961.1"/>
    </source>
</evidence>
<evidence type="ECO:0000256" key="1">
    <source>
        <dbReference type="PROSITE-ProRule" id="PRU00339"/>
    </source>
</evidence>
<name>A0A6J1DD45_MOMCH</name>
<accession>A0A6J1DD45</accession>
<dbReference type="Gene3D" id="1.25.40.10">
    <property type="entry name" value="Tetratricopeptide repeat domain"/>
    <property type="match status" value="1"/>
</dbReference>
<evidence type="ECO:0000313" key="3">
    <source>
        <dbReference type="Proteomes" id="UP000504603"/>
    </source>
</evidence>
<dbReference type="Proteomes" id="UP000504603">
    <property type="component" value="Unplaced"/>
</dbReference>
<dbReference type="GeneID" id="111018985"/>
<dbReference type="RefSeq" id="XP_022150959.1">
    <property type="nucleotide sequence ID" value="XM_022295267.1"/>
</dbReference>
<dbReference type="AlphaFoldDB" id="A0A6J1DD45"/>
<dbReference type="InterPro" id="IPR011990">
    <property type="entry name" value="TPR-like_helical_dom_sf"/>
</dbReference>
<reference evidence="4 5" key="1">
    <citation type="submission" date="2025-04" db="UniProtKB">
        <authorList>
            <consortium name="RefSeq"/>
        </authorList>
    </citation>
    <scope>IDENTIFICATION</scope>
    <source>
        <strain evidence="4 5">OHB3-1</strain>
    </source>
</reference>
<feature type="compositionally biased region" description="Polar residues" evidence="2">
    <location>
        <begin position="363"/>
        <end position="372"/>
    </location>
</feature>
<dbReference type="PANTHER" id="PTHR26312">
    <property type="entry name" value="TETRATRICOPEPTIDE REPEAT PROTEIN 5"/>
    <property type="match status" value="1"/>
</dbReference>
<keyword evidence="1" id="KW-0802">TPR repeat</keyword>
<proteinExistence type="predicted"/>
<dbReference type="PANTHER" id="PTHR26312:SF132">
    <property type="entry name" value="OS01G0855200 PROTEIN"/>
    <property type="match status" value="1"/>
</dbReference>
<feature type="repeat" description="TPR" evidence="1">
    <location>
        <begin position="449"/>
        <end position="482"/>
    </location>
</feature>
<feature type="region of interest" description="Disordered" evidence="2">
    <location>
        <begin position="312"/>
        <end position="383"/>
    </location>
</feature>
<dbReference type="OrthoDB" id="1924189at2759"/>
<feature type="compositionally biased region" description="Low complexity" evidence="2">
    <location>
        <begin position="312"/>
        <end position="326"/>
    </location>
</feature>
<protein>
    <submittedName>
        <fullName evidence="4 5">Uncharacterized protein LOC111018985</fullName>
    </submittedName>
</protein>
<keyword evidence="3" id="KW-1185">Reference proteome</keyword>
<dbReference type="KEGG" id="mcha:111018985"/>
<evidence type="ECO:0000256" key="2">
    <source>
        <dbReference type="SAM" id="MobiDB-lite"/>
    </source>
</evidence>
<organism evidence="3 5">
    <name type="scientific">Momordica charantia</name>
    <name type="common">Bitter gourd</name>
    <name type="synonym">Balsam pear</name>
    <dbReference type="NCBI Taxonomy" id="3673"/>
    <lineage>
        <taxon>Eukaryota</taxon>
        <taxon>Viridiplantae</taxon>
        <taxon>Streptophyta</taxon>
        <taxon>Embryophyta</taxon>
        <taxon>Tracheophyta</taxon>
        <taxon>Spermatophyta</taxon>
        <taxon>Magnoliopsida</taxon>
        <taxon>eudicotyledons</taxon>
        <taxon>Gunneridae</taxon>
        <taxon>Pentapetalae</taxon>
        <taxon>rosids</taxon>
        <taxon>fabids</taxon>
        <taxon>Cucurbitales</taxon>
        <taxon>Cucurbitaceae</taxon>
        <taxon>Momordiceae</taxon>
        <taxon>Momordica</taxon>
    </lineage>
</organism>
<gene>
    <name evidence="4 5" type="primary">LOC111018985</name>
</gene>
<sequence>MEVKVATTCFHWSQPFIPHCPSSPQTLASTVLSPSSKRRNYADGGSLVWRCVHRLEQSTLFGSSSTNLHRSRSCEILKPANRGIKRTCSASMDAFSDEEFSKKIQELALRFQHSGDEGGTDGSSSATCADSDSVLEFVEPSWLEAGHEPPDWPAPDELVTASIERRANSFDLPVSLRMIKKKLQWEDDIRESGDSADCSVKKAFSSVVFMIRELHSYTLRLREILYFEDLQSILIRVQKEIHASFVWLFQQVFSHTPTFMVSVMILLANFTVYSMGNNAAIASTSPPLAAMVSVVEFHDQHHSKFDSSSIKTFSVSSSSGKTTSIGGNNGGGGNVRPIAGGVDDDGQFDRSDQYGTVLPDAASQVSSFGTTTEAESVSNREEEEVGLWNSVVEEASKMRQWRDEVLDHETMQNLISPVTAKIESDDHTEYLRTELLYQTSLLQEPNNPLLLTNYAQFLYIVAHDYDRAEEYFKRAVAVDPPEAEAFDKYAGFLWRVRNDLWAAEETYLEAMSADPGNSYYAANYAHFLWNTGGEDTCFPLDSPDAAQEA</sequence>
<dbReference type="InterPro" id="IPR019734">
    <property type="entry name" value="TPR_rpt"/>
</dbReference>